<reference evidence="1" key="1">
    <citation type="journal article" date="2020" name="Cell">
        <title>Large-Scale Comparative Analyses of Tick Genomes Elucidate Their Genetic Diversity and Vector Capacities.</title>
        <authorList>
            <consortium name="Tick Genome and Microbiome Consortium (TIGMIC)"/>
            <person name="Jia N."/>
            <person name="Wang J."/>
            <person name="Shi W."/>
            <person name="Du L."/>
            <person name="Sun Y."/>
            <person name="Zhan W."/>
            <person name="Jiang J.F."/>
            <person name="Wang Q."/>
            <person name="Zhang B."/>
            <person name="Ji P."/>
            <person name="Bell-Sakyi L."/>
            <person name="Cui X.M."/>
            <person name="Yuan T.T."/>
            <person name="Jiang B.G."/>
            <person name="Yang W.F."/>
            <person name="Lam T.T."/>
            <person name="Chang Q.C."/>
            <person name="Ding S.J."/>
            <person name="Wang X.J."/>
            <person name="Zhu J.G."/>
            <person name="Ruan X.D."/>
            <person name="Zhao L."/>
            <person name="Wei J.T."/>
            <person name="Ye R.Z."/>
            <person name="Que T.C."/>
            <person name="Du C.H."/>
            <person name="Zhou Y.H."/>
            <person name="Cheng J.X."/>
            <person name="Dai P.F."/>
            <person name="Guo W.B."/>
            <person name="Han X.H."/>
            <person name="Huang E.J."/>
            <person name="Li L.F."/>
            <person name="Wei W."/>
            <person name="Gao Y.C."/>
            <person name="Liu J.Z."/>
            <person name="Shao H.Z."/>
            <person name="Wang X."/>
            <person name="Wang C.C."/>
            <person name="Yang T.C."/>
            <person name="Huo Q.B."/>
            <person name="Li W."/>
            <person name="Chen H.Y."/>
            <person name="Chen S.E."/>
            <person name="Zhou L.G."/>
            <person name="Ni X.B."/>
            <person name="Tian J.H."/>
            <person name="Sheng Y."/>
            <person name="Liu T."/>
            <person name="Pan Y.S."/>
            <person name="Xia L.Y."/>
            <person name="Li J."/>
            <person name="Zhao F."/>
            <person name="Cao W.C."/>
        </authorList>
    </citation>
    <scope>NUCLEOTIDE SEQUENCE</scope>
    <source>
        <strain evidence="1">Rsan-2018</strain>
    </source>
</reference>
<accession>A0A9D4PZ34</accession>
<proteinExistence type="predicted"/>
<name>A0A9D4PZ34_RHISA</name>
<gene>
    <name evidence="1" type="ORF">HPB52_008803</name>
</gene>
<dbReference type="EMBL" id="JABSTV010001249">
    <property type="protein sequence ID" value="KAH7961401.1"/>
    <property type="molecule type" value="Genomic_DNA"/>
</dbReference>
<dbReference type="Proteomes" id="UP000821837">
    <property type="component" value="Chromosome 3"/>
</dbReference>
<evidence type="ECO:0000313" key="1">
    <source>
        <dbReference type="EMBL" id="KAH7961401.1"/>
    </source>
</evidence>
<reference evidence="1" key="2">
    <citation type="submission" date="2021-09" db="EMBL/GenBank/DDBJ databases">
        <authorList>
            <person name="Jia N."/>
            <person name="Wang J."/>
            <person name="Shi W."/>
            <person name="Du L."/>
            <person name="Sun Y."/>
            <person name="Zhan W."/>
            <person name="Jiang J."/>
            <person name="Wang Q."/>
            <person name="Zhang B."/>
            <person name="Ji P."/>
            <person name="Sakyi L.B."/>
            <person name="Cui X."/>
            <person name="Yuan T."/>
            <person name="Jiang B."/>
            <person name="Yang W."/>
            <person name="Lam T.T.-Y."/>
            <person name="Chang Q."/>
            <person name="Ding S."/>
            <person name="Wang X."/>
            <person name="Zhu J."/>
            <person name="Ruan X."/>
            <person name="Zhao L."/>
            <person name="Wei J."/>
            <person name="Que T."/>
            <person name="Du C."/>
            <person name="Cheng J."/>
            <person name="Dai P."/>
            <person name="Han X."/>
            <person name="Huang E."/>
            <person name="Gao Y."/>
            <person name="Liu J."/>
            <person name="Shao H."/>
            <person name="Ye R."/>
            <person name="Li L."/>
            <person name="Wei W."/>
            <person name="Wang X."/>
            <person name="Wang C."/>
            <person name="Huo Q."/>
            <person name="Li W."/>
            <person name="Guo W."/>
            <person name="Chen H."/>
            <person name="Chen S."/>
            <person name="Zhou L."/>
            <person name="Zhou L."/>
            <person name="Ni X."/>
            <person name="Tian J."/>
            <person name="Zhou Y."/>
            <person name="Sheng Y."/>
            <person name="Liu T."/>
            <person name="Pan Y."/>
            <person name="Xia L."/>
            <person name="Li J."/>
            <person name="Zhao F."/>
            <person name="Cao W."/>
        </authorList>
    </citation>
    <scope>NUCLEOTIDE SEQUENCE</scope>
    <source>
        <strain evidence="1">Rsan-2018</strain>
        <tissue evidence="1">Larvae</tissue>
    </source>
</reference>
<dbReference type="AlphaFoldDB" id="A0A9D4PZ34"/>
<protein>
    <submittedName>
        <fullName evidence="1">Uncharacterized protein</fullName>
    </submittedName>
</protein>
<keyword evidence="2" id="KW-1185">Reference proteome</keyword>
<evidence type="ECO:0000313" key="2">
    <source>
        <dbReference type="Proteomes" id="UP000821837"/>
    </source>
</evidence>
<sequence length="259" mass="29673">MQRGAADWSADDYAGVNHVLEQYPSNLGIRRALIMDWLRRHFQEALHLGHLFFLFHIRRLQPNRLPPIEQELKEQRAPRPRARVRIAPAPTTISSSSAPPLSAVTGLNSTAAAARSKAEQLQHAERQVLEERNREWRLRSLSTVREIEVLRMRRKQSIAVAGVDEAPEEQELAKVQRRLNLERNQQRQQQPQQHHLLSVPVIYRPKKKTRPVRDFQVPLRGCLPPEAGSNHHHTRTTLTTSISPVENTRTLLVPVASPV</sequence>
<organism evidence="1 2">
    <name type="scientific">Rhipicephalus sanguineus</name>
    <name type="common">Brown dog tick</name>
    <name type="synonym">Ixodes sanguineus</name>
    <dbReference type="NCBI Taxonomy" id="34632"/>
    <lineage>
        <taxon>Eukaryota</taxon>
        <taxon>Metazoa</taxon>
        <taxon>Ecdysozoa</taxon>
        <taxon>Arthropoda</taxon>
        <taxon>Chelicerata</taxon>
        <taxon>Arachnida</taxon>
        <taxon>Acari</taxon>
        <taxon>Parasitiformes</taxon>
        <taxon>Ixodida</taxon>
        <taxon>Ixodoidea</taxon>
        <taxon>Ixodidae</taxon>
        <taxon>Rhipicephalinae</taxon>
        <taxon>Rhipicephalus</taxon>
        <taxon>Rhipicephalus</taxon>
    </lineage>
</organism>
<dbReference type="VEuPathDB" id="VectorBase:RSAN_055218"/>
<comment type="caution">
    <text evidence="1">The sequence shown here is derived from an EMBL/GenBank/DDBJ whole genome shotgun (WGS) entry which is preliminary data.</text>
</comment>